<evidence type="ECO:0000313" key="3">
    <source>
        <dbReference type="Proteomes" id="UP000006701"/>
    </source>
</evidence>
<organism evidence="2 3">
    <name type="scientific">Aspergillus clavatus (strain ATCC 1007 / CBS 513.65 / DSM 816 / NCTC 3887 / NRRL 1 / QM 1276 / 107)</name>
    <dbReference type="NCBI Taxonomy" id="344612"/>
    <lineage>
        <taxon>Eukaryota</taxon>
        <taxon>Fungi</taxon>
        <taxon>Dikarya</taxon>
        <taxon>Ascomycota</taxon>
        <taxon>Pezizomycotina</taxon>
        <taxon>Eurotiomycetes</taxon>
        <taxon>Eurotiomycetidae</taxon>
        <taxon>Eurotiales</taxon>
        <taxon>Aspergillaceae</taxon>
        <taxon>Aspergillus</taxon>
        <taxon>Aspergillus subgen. Fumigati</taxon>
    </lineage>
</organism>
<evidence type="ECO:0000313" key="2">
    <source>
        <dbReference type="EMBL" id="EAW14196.1"/>
    </source>
</evidence>
<accession>A1C725</accession>
<dbReference type="OMA" id="YVQEMPP"/>
<feature type="region of interest" description="Disordered" evidence="1">
    <location>
        <begin position="190"/>
        <end position="486"/>
    </location>
</feature>
<dbReference type="RefSeq" id="XP_001275622.1">
    <property type="nucleotide sequence ID" value="XM_001275621.1"/>
</dbReference>
<dbReference type="VEuPathDB" id="FungiDB:ACLA_072290"/>
<dbReference type="EMBL" id="DS027045">
    <property type="protein sequence ID" value="EAW14196.1"/>
    <property type="molecule type" value="Genomic_DNA"/>
</dbReference>
<proteinExistence type="predicted"/>
<name>A1C725_ASPCL</name>
<dbReference type="eggNOG" id="ENOG502SJ1Q">
    <property type="taxonomic scope" value="Eukaryota"/>
</dbReference>
<feature type="compositionally biased region" description="Low complexity" evidence="1">
    <location>
        <begin position="229"/>
        <end position="245"/>
    </location>
</feature>
<feature type="compositionally biased region" description="Basic and acidic residues" evidence="1">
    <location>
        <begin position="326"/>
        <end position="344"/>
    </location>
</feature>
<dbReference type="HOGENOM" id="CLU_013199_0_0_1"/>
<dbReference type="GeneID" id="4708151"/>
<feature type="compositionally biased region" description="Basic and acidic residues" evidence="1">
    <location>
        <begin position="155"/>
        <end position="166"/>
    </location>
</feature>
<feature type="compositionally biased region" description="Low complexity" evidence="1">
    <location>
        <begin position="106"/>
        <end position="116"/>
    </location>
</feature>
<feature type="region of interest" description="Disordered" evidence="1">
    <location>
        <begin position="1"/>
        <end position="21"/>
    </location>
</feature>
<dbReference type="KEGG" id="act:ACLA_072290"/>
<reference evidence="2 3" key="1">
    <citation type="journal article" date="2008" name="PLoS Genet.">
        <title>Genomic islands in the pathogenic filamentous fungus Aspergillus fumigatus.</title>
        <authorList>
            <person name="Fedorova N.D."/>
            <person name="Khaldi N."/>
            <person name="Joardar V.S."/>
            <person name="Maiti R."/>
            <person name="Amedeo P."/>
            <person name="Anderson M.J."/>
            <person name="Crabtree J."/>
            <person name="Silva J.C."/>
            <person name="Badger J.H."/>
            <person name="Albarraq A."/>
            <person name="Angiuoli S."/>
            <person name="Bussey H."/>
            <person name="Bowyer P."/>
            <person name="Cotty P.J."/>
            <person name="Dyer P.S."/>
            <person name="Egan A."/>
            <person name="Galens K."/>
            <person name="Fraser-Liggett C.M."/>
            <person name="Haas B.J."/>
            <person name="Inman J.M."/>
            <person name="Kent R."/>
            <person name="Lemieux S."/>
            <person name="Malavazi I."/>
            <person name="Orvis J."/>
            <person name="Roemer T."/>
            <person name="Ronning C.M."/>
            <person name="Sundaram J.P."/>
            <person name="Sutton G."/>
            <person name="Turner G."/>
            <person name="Venter J.C."/>
            <person name="White O.R."/>
            <person name="Whitty B.R."/>
            <person name="Youngman P."/>
            <person name="Wolfe K.H."/>
            <person name="Goldman G.H."/>
            <person name="Wortman J.R."/>
            <person name="Jiang B."/>
            <person name="Denning D.W."/>
            <person name="Nierman W.C."/>
        </authorList>
    </citation>
    <scope>NUCLEOTIDE SEQUENCE [LARGE SCALE GENOMIC DNA]</scope>
    <source>
        <strain evidence="3">ATCC 1007 / CBS 513.65 / DSM 816 / NCTC 3887 / NRRL 1</strain>
    </source>
</reference>
<dbReference type="Proteomes" id="UP000006701">
    <property type="component" value="Unassembled WGS sequence"/>
</dbReference>
<keyword evidence="3" id="KW-1185">Reference proteome</keyword>
<dbReference type="OrthoDB" id="5333304at2759"/>
<feature type="region of interest" description="Disordered" evidence="1">
    <location>
        <begin position="155"/>
        <end position="174"/>
    </location>
</feature>
<sequence length="845" mass="95269">MATPGTAQLPAGEISPGLSENEQVREYEKILRISDDIFSGAHPRLKVPQQFVRKTMSRNAPNPPTPTRQAQVKTAGGQVYSQGKPFQPKPATIGVANAQTAKPNGPSAATASPASSRIVPKPTSEIDPIFLTKSDDLVRAELQLQRQRVERALREQLEHKKQESRQRVAMQDAKPDFDVSDVLNRAFELVPPSPSIEAPGPNVMEAPSDSYDESFDSSRAADSPVQQKPASAPPSSSEDSAAEAPVETYSDELQRLEALNKSGSDQEMRDTYPVADARMPDRQRQTQRGPVDLANEDIQVTQAQADAFEEPEYSPPAPGVPPMARSENREIAPEHRNGDKRRGQEGQPAYRPPPQHHRRRSISPGDDVRVVRNHITSPAAPQPSRVSPLAIAKVSSVHQPKHSRIVYSSDRLQPARQDIRGSSPDVPAQQLMPRKRRRLHDDRSRPRQVSYRTQAGGSSETFIKEEPVSPPPFADTPPKVPPQERPIYIDISSPRYTPMYERVEPMAAPVYEVDPYHEPHLEAGLQRTTSRLSVRRPIRDDQDLRRVASLHQVRQPEYTREYIERPGSRSFRAASYAVLERPPPERIRYYDEASPSYARHYVSAGESPTSPRYQETYIDAGAMAPPPRRILIDEHGNHYREKTPPRMQAMPPPSRIPRGDVYDDGTQVRPAASVRAISVVDDPYGGRRYVQEMPPPPTGYRRVTDYPHPAASERRTFATPLIEDREPYPRSSSVQVAGYPAPRATYMEEADIPRERIIRMPSVRPTAARYEEPREMIPRIGSVRPVERDVSVYVDDDARRPREYIERPVYVAPRPLTREERYYDGEPERVVLDGREAVHRVPQRY</sequence>
<dbReference type="AlphaFoldDB" id="A1C725"/>
<protein>
    <submittedName>
        <fullName evidence="2">Uncharacterized protein</fullName>
    </submittedName>
</protein>
<feature type="compositionally biased region" description="Polar residues" evidence="1">
    <location>
        <begin position="450"/>
        <end position="461"/>
    </location>
</feature>
<gene>
    <name evidence="2" type="ORF">ACLA_072290</name>
</gene>
<evidence type="ECO:0000256" key="1">
    <source>
        <dbReference type="SAM" id="MobiDB-lite"/>
    </source>
</evidence>
<feature type="compositionally biased region" description="Pro residues" evidence="1">
    <location>
        <begin position="468"/>
        <end position="484"/>
    </location>
</feature>
<feature type="region of interest" description="Disordered" evidence="1">
    <location>
        <begin position="54"/>
        <end position="122"/>
    </location>
</feature>